<reference evidence="13 14" key="1">
    <citation type="journal article" date="2023" name="Microbiol. Spectr.">
        <title>Symbiosis of Carpenter Bees with Uncharacterized Lactic Acid Bacteria Showing NAD Auxotrophy.</title>
        <authorList>
            <person name="Kawasaki S."/>
            <person name="Ozawa K."/>
            <person name="Mori T."/>
            <person name="Yamamoto A."/>
            <person name="Ito M."/>
            <person name="Ohkuma M."/>
            <person name="Sakamoto M."/>
            <person name="Matsutani M."/>
        </authorList>
    </citation>
    <scope>NUCLEOTIDE SEQUENCE [LARGE SCALE GENOMIC DNA]</scope>
    <source>
        <strain evidence="13 14">Kim37-2</strain>
    </source>
</reference>
<dbReference type="Gene3D" id="3.10.650.10">
    <property type="entry name" value="MalF N-terminal region-like"/>
    <property type="match status" value="1"/>
</dbReference>
<dbReference type="SUPFAM" id="SSF161098">
    <property type="entry name" value="MetI-like"/>
    <property type="match status" value="1"/>
</dbReference>
<dbReference type="EMBL" id="AP026798">
    <property type="protein sequence ID" value="BDR52285.1"/>
    <property type="molecule type" value="Genomic_DNA"/>
</dbReference>
<evidence type="ECO:0000313" key="13">
    <source>
        <dbReference type="EMBL" id="BDR52285.1"/>
    </source>
</evidence>
<evidence type="ECO:0000313" key="14">
    <source>
        <dbReference type="Proteomes" id="UP001321766"/>
    </source>
</evidence>
<feature type="compositionally biased region" description="Polar residues" evidence="11">
    <location>
        <begin position="1"/>
        <end position="10"/>
    </location>
</feature>
<evidence type="ECO:0000256" key="7">
    <source>
        <dbReference type="ARBA" id="ARBA00022989"/>
    </source>
</evidence>
<evidence type="ECO:0000256" key="6">
    <source>
        <dbReference type="ARBA" id="ARBA00022692"/>
    </source>
</evidence>
<keyword evidence="7 9" id="KW-1133">Transmembrane helix</keyword>
<dbReference type="Gene3D" id="1.10.3720.10">
    <property type="entry name" value="MetI-like"/>
    <property type="match status" value="1"/>
</dbReference>
<dbReference type="PANTHER" id="PTHR47314:SF1">
    <property type="entry name" value="MALTOSE_MALTODEXTRIN TRANSPORT SYSTEM PERMEASE PROTEIN MALF"/>
    <property type="match status" value="1"/>
</dbReference>
<evidence type="ECO:0000256" key="3">
    <source>
        <dbReference type="ARBA" id="ARBA00022448"/>
    </source>
</evidence>
<dbReference type="PROSITE" id="PS50928">
    <property type="entry name" value="ABC_TM1"/>
    <property type="match status" value="1"/>
</dbReference>
<feature type="transmembrane region" description="Helical" evidence="9">
    <location>
        <begin position="90"/>
        <end position="111"/>
    </location>
</feature>
<feature type="transmembrane region" description="Helical" evidence="9">
    <location>
        <begin position="434"/>
        <end position="457"/>
    </location>
</feature>
<keyword evidence="3 9" id="KW-0813">Transport</keyword>
<dbReference type="Gene3D" id="2.40.430.10">
    <property type="entry name" value="D-maltodextrin-binding protein, MBP"/>
    <property type="match status" value="1"/>
</dbReference>
<evidence type="ECO:0000259" key="12">
    <source>
        <dbReference type="PROSITE" id="PS50928"/>
    </source>
</evidence>
<feature type="transmembrane region" description="Helical" evidence="9">
    <location>
        <begin position="391"/>
        <end position="413"/>
    </location>
</feature>
<comment type="subcellular location">
    <subcellularLocation>
        <location evidence="1 9">Cell membrane</location>
        <topology evidence="1 9">Multi-pass membrane protein</topology>
    </subcellularLocation>
</comment>
<dbReference type="InterPro" id="IPR032550">
    <property type="entry name" value="TM_PBP2_N"/>
</dbReference>
<dbReference type="InterPro" id="IPR035277">
    <property type="entry name" value="MalF_N"/>
</dbReference>
<dbReference type="Proteomes" id="UP001321766">
    <property type="component" value="Chromosome"/>
</dbReference>
<gene>
    <name evidence="13" type="ORF">KIM372_01920</name>
</gene>
<dbReference type="InterPro" id="IPR000515">
    <property type="entry name" value="MetI-like"/>
</dbReference>
<keyword evidence="5 10" id="KW-0762">Sugar transport</keyword>
<dbReference type="PANTHER" id="PTHR47314">
    <property type="entry name" value="MALTOSE/MALTODEXTRIN TRANSPORT SYSTEM PERMEASE PROTEIN MALF"/>
    <property type="match status" value="1"/>
</dbReference>
<protein>
    <recommendedName>
        <fullName evidence="10">Maltose/maltodextrin transport system permease protein</fullName>
    </recommendedName>
</protein>
<evidence type="ECO:0000256" key="1">
    <source>
        <dbReference type="ARBA" id="ARBA00004651"/>
    </source>
</evidence>
<sequence length="536" mass="58318">MSSHDSQVDQGKSRKRRQAERIAERASVRLGPTLVKIVLLGLLDAFSVYSAFMLAARRSWYFMAAVIVVALVINWIYWQQGHLAAKYLTPGLIFLLIFQLFAITYSAYISFTNYGTGHNGDKEQAITSLLQAASTKVPNSPSYTVTVVQCGKDLGFAIANDDGEIQVGNAHTPLHQVQAASSDESGHVSKLPGCQVLDFNDLLSRQDEVTTLAVPLSSDAKQGQLKTSDGQTAFVYKPSLEYNRAKDTMTDTTTGLVYTDRGTGAFVAEGDKELKPGWKINVGLSNFTSVFASKQLRGPFGQVMVWTIEFSVISVASTFILGLFLALVFNEPRMKGRKIYRSILILPYAFPAFLSALVWSGLLNEKFGFVNQVLLGGADIPWLHSAGLAKIAILVVNLWLGFPYMFLVCMGALQSIPEDLSEAAKIDGASAWQIFRLIKFPLLLVSVAPLLISSFAMNFNNFNLIYMLTQGGPAQTGTGLNVGSTDILISMVYKIAFVGADKNYGLASAFAIVIFAVVALVSAIGFRASKSLEELN</sequence>
<name>A0ABN6SBL8_9BIFI</name>
<dbReference type="Pfam" id="PF16296">
    <property type="entry name" value="TM_PBP2_N"/>
    <property type="match status" value="1"/>
</dbReference>
<comment type="similarity">
    <text evidence="2 10">Belongs to the binding-protein-dependent transport system permease family. MalFG subfamily.</text>
</comment>
<keyword evidence="4 10" id="KW-1003">Cell membrane</keyword>
<dbReference type="CDD" id="cd06261">
    <property type="entry name" value="TM_PBP2"/>
    <property type="match status" value="1"/>
</dbReference>
<feature type="transmembrane region" description="Helical" evidence="9">
    <location>
        <begin position="504"/>
        <end position="526"/>
    </location>
</feature>
<proteinExistence type="inferred from homology"/>
<evidence type="ECO:0000256" key="8">
    <source>
        <dbReference type="ARBA" id="ARBA00023136"/>
    </source>
</evidence>
<comment type="function">
    <text evidence="10">Part of the ABC transporter complex MalEFGK involved in maltose/maltodextrin import. Probably responsible for the translocation of the substrate across the membrane.</text>
</comment>
<dbReference type="Gene3D" id="1.20.58.370">
    <property type="entry name" value="MalF N-terminal region-like"/>
    <property type="match status" value="1"/>
</dbReference>
<evidence type="ECO:0000256" key="9">
    <source>
        <dbReference type="RuleBase" id="RU363032"/>
    </source>
</evidence>
<feature type="transmembrane region" description="Helical" evidence="9">
    <location>
        <begin position="339"/>
        <end position="362"/>
    </location>
</feature>
<organism evidence="13 14">
    <name type="scientific">Bombiscardovia nodaiensis</name>
    <dbReference type="NCBI Taxonomy" id="2932181"/>
    <lineage>
        <taxon>Bacteria</taxon>
        <taxon>Bacillati</taxon>
        <taxon>Actinomycetota</taxon>
        <taxon>Actinomycetes</taxon>
        <taxon>Bifidobacteriales</taxon>
        <taxon>Bifidobacteriaceae</taxon>
        <taxon>Bombiscardovia</taxon>
    </lineage>
</organism>
<keyword evidence="6 9" id="KW-0812">Transmembrane</keyword>
<evidence type="ECO:0000256" key="10">
    <source>
        <dbReference type="RuleBase" id="RU367050"/>
    </source>
</evidence>
<accession>A0ABN6SBL8</accession>
<feature type="transmembrane region" description="Helical" evidence="9">
    <location>
        <begin position="60"/>
        <end position="78"/>
    </location>
</feature>
<feature type="domain" description="ABC transmembrane type-1" evidence="12">
    <location>
        <begin position="304"/>
        <end position="525"/>
    </location>
</feature>
<feature type="transmembrane region" description="Helical" evidence="9">
    <location>
        <begin position="303"/>
        <end position="327"/>
    </location>
</feature>
<evidence type="ECO:0000256" key="2">
    <source>
        <dbReference type="ARBA" id="ARBA00009047"/>
    </source>
</evidence>
<feature type="transmembrane region" description="Helical" evidence="9">
    <location>
        <begin position="34"/>
        <end position="54"/>
    </location>
</feature>
<evidence type="ECO:0000256" key="4">
    <source>
        <dbReference type="ARBA" id="ARBA00022475"/>
    </source>
</evidence>
<evidence type="ECO:0000256" key="5">
    <source>
        <dbReference type="ARBA" id="ARBA00022597"/>
    </source>
</evidence>
<feature type="region of interest" description="Disordered" evidence="11">
    <location>
        <begin position="1"/>
        <end position="20"/>
    </location>
</feature>
<dbReference type="InterPro" id="IPR035906">
    <property type="entry name" value="MetI-like_sf"/>
</dbReference>
<keyword evidence="14" id="KW-1185">Reference proteome</keyword>
<evidence type="ECO:0000256" key="11">
    <source>
        <dbReference type="SAM" id="MobiDB-lite"/>
    </source>
</evidence>
<keyword evidence="8 9" id="KW-0472">Membrane</keyword>
<dbReference type="SUPFAM" id="SSF160964">
    <property type="entry name" value="MalF N-terminal region-like"/>
    <property type="match status" value="1"/>
</dbReference>
<dbReference type="InterPro" id="IPR047103">
    <property type="entry name" value="MalF_P2_sf"/>
</dbReference>
<dbReference type="Pfam" id="PF00528">
    <property type="entry name" value="BPD_transp_1"/>
    <property type="match status" value="1"/>
</dbReference>